<proteinExistence type="predicted"/>
<evidence type="ECO:0000256" key="1">
    <source>
        <dbReference type="ARBA" id="ARBA00004147"/>
    </source>
</evidence>
<dbReference type="EMBL" id="KY487809">
    <property type="protein sequence ID" value="AUM61691.1"/>
    <property type="molecule type" value="Genomic_DNA"/>
</dbReference>
<dbReference type="GO" id="GO:0000166">
    <property type="term" value="F:nucleotide binding"/>
    <property type="evidence" value="ECO:0007669"/>
    <property type="project" value="UniProtKB-KW"/>
</dbReference>
<evidence type="ECO:0000256" key="9">
    <source>
        <dbReference type="ARBA" id="ARBA00022801"/>
    </source>
</evidence>
<evidence type="ECO:0000256" key="6">
    <source>
        <dbReference type="ARBA" id="ARBA00022723"/>
    </source>
</evidence>
<keyword evidence="3" id="KW-0548">Nucleotidyltransferase</keyword>
<dbReference type="GO" id="GO:0003677">
    <property type="term" value="F:DNA binding"/>
    <property type="evidence" value="ECO:0007669"/>
    <property type="project" value="UniProtKB-KW"/>
</dbReference>
<dbReference type="SUPFAM" id="SSF55464">
    <property type="entry name" value="Origin of replication-binding domain, RBD-like"/>
    <property type="match status" value="1"/>
</dbReference>
<dbReference type="GO" id="GO:0016787">
    <property type="term" value="F:hydrolase activity"/>
    <property type="evidence" value="ECO:0007669"/>
    <property type="project" value="UniProtKB-KW"/>
</dbReference>
<dbReference type="GO" id="GO:0016779">
    <property type="term" value="F:nucleotidyltransferase activity"/>
    <property type="evidence" value="ECO:0007669"/>
    <property type="project" value="UniProtKB-KW"/>
</dbReference>
<evidence type="ECO:0000256" key="7">
    <source>
        <dbReference type="ARBA" id="ARBA00022741"/>
    </source>
</evidence>
<dbReference type="PROSITE" id="PS52020">
    <property type="entry name" value="CRESS_DNA_REP"/>
    <property type="match status" value="1"/>
</dbReference>
<dbReference type="Gene3D" id="3.40.1310.20">
    <property type="match status" value="1"/>
</dbReference>
<dbReference type="SUPFAM" id="SSF52540">
    <property type="entry name" value="P-loop containing nucleoside triphosphate hydrolases"/>
    <property type="match status" value="1"/>
</dbReference>
<keyword evidence="7" id="KW-0547">Nucleotide-binding</keyword>
<keyword evidence="5" id="KW-0540">Nuclease</keyword>
<dbReference type="InterPro" id="IPR027417">
    <property type="entry name" value="P-loop_NTPase"/>
</dbReference>
<keyword evidence="6" id="KW-0479">Metal-binding</keyword>
<evidence type="ECO:0000256" key="5">
    <source>
        <dbReference type="ARBA" id="ARBA00022722"/>
    </source>
</evidence>
<dbReference type="GO" id="GO:0005198">
    <property type="term" value="F:structural molecule activity"/>
    <property type="evidence" value="ECO:0007669"/>
    <property type="project" value="InterPro"/>
</dbReference>
<dbReference type="InterPro" id="IPR001301">
    <property type="entry name" value="Gemini_AL1_CLV"/>
</dbReference>
<dbReference type="InterPro" id="IPR049912">
    <property type="entry name" value="CRESS_DNA_REP"/>
</dbReference>
<feature type="domain" description="CRESS-DNA virus Rep endonuclease" evidence="12">
    <location>
        <begin position="4"/>
        <end position="120"/>
    </location>
</feature>
<reference evidence="13" key="1">
    <citation type="submission" date="2017-01" db="EMBL/GenBank/DDBJ databases">
        <title>High-throughput sequencing uncovers low homogeneity in the biogeography of single-stranded DNA viruses.</title>
        <authorList>
            <person name="Pearson V.M."/>
            <person name="Rokyta D.R."/>
        </authorList>
    </citation>
    <scope>NUCLEOTIDE SEQUENCE</scope>
</reference>
<keyword evidence="8" id="KW-0255">Endonuclease</keyword>
<dbReference type="GO" id="GO:0042025">
    <property type="term" value="C:host cell nucleus"/>
    <property type="evidence" value="ECO:0007669"/>
    <property type="project" value="UniProtKB-SubCell"/>
</dbReference>
<dbReference type="GO" id="GO:0046872">
    <property type="term" value="F:metal ion binding"/>
    <property type="evidence" value="ECO:0007669"/>
    <property type="project" value="UniProtKB-KW"/>
</dbReference>
<name>A0A2K9LSM7_9VIRU</name>
<dbReference type="PRINTS" id="PR00228">
    <property type="entry name" value="GEMCOATCLVL1"/>
</dbReference>
<dbReference type="Pfam" id="PF00799">
    <property type="entry name" value="Gemini_AL1"/>
    <property type="match status" value="1"/>
</dbReference>
<evidence type="ECO:0000256" key="8">
    <source>
        <dbReference type="ARBA" id="ARBA00022759"/>
    </source>
</evidence>
<evidence type="ECO:0000256" key="2">
    <source>
        <dbReference type="ARBA" id="ARBA00022679"/>
    </source>
</evidence>
<keyword evidence="9" id="KW-0378">Hydrolase</keyword>
<sequence length="305" mass="35227">MEFRFNAKKVFLTYAQCGEMTKEDVYYTIAEQYPVGRYALAEEKHADEGRHIHAFFEFTRKIDKRNSDCFDVNDGEKQHHPNIKLLGRGKANEERVLEYIAKEDVCPLTNIAPKLTWGEIKDQAQDAAEYLALVEKHYPRDAALAWDRLKSYAEQRYNASDPNTITEYQPHEGYLVPYELSEAVVGTDKSTVVVGPAGCGKTSWAKMIAAKPCLFISHMDGLRKLNKNHKSIIFDDMDFSHYPLQAQKHLLDCENPREIHIRYRTACIPAGMQKIFTANSFPFYEEREDEHLAAIRRRMNLITLN</sequence>
<evidence type="ECO:0000256" key="3">
    <source>
        <dbReference type="ARBA" id="ARBA00022695"/>
    </source>
</evidence>
<protein>
    <submittedName>
        <fullName evidence="13">Rep</fullName>
    </submittedName>
</protein>
<keyword evidence="11" id="KW-0238">DNA-binding</keyword>
<dbReference type="GO" id="GO:0004519">
    <property type="term" value="F:endonuclease activity"/>
    <property type="evidence" value="ECO:0007669"/>
    <property type="project" value="UniProtKB-KW"/>
</dbReference>
<comment type="subcellular location">
    <subcellularLocation>
        <location evidence="1">Host nucleus</location>
    </subcellularLocation>
</comment>
<gene>
    <name evidence="13" type="primary">Rep</name>
</gene>
<evidence type="ECO:0000256" key="10">
    <source>
        <dbReference type="ARBA" id="ARBA00023124"/>
    </source>
</evidence>
<keyword evidence="10" id="KW-0190">Covalent protein-DNA linkage</keyword>
<evidence type="ECO:0000256" key="11">
    <source>
        <dbReference type="ARBA" id="ARBA00023125"/>
    </source>
</evidence>
<organism evidence="13">
    <name type="scientific">uncultured virus</name>
    <dbReference type="NCBI Taxonomy" id="340016"/>
    <lineage>
        <taxon>Viruses</taxon>
        <taxon>environmental samples</taxon>
    </lineage>
</organism>
<keyword evidence="4" id="KW-0235">DNA replication</keyword>
<keyword evidence="2" id="KW-0808">Transferase</keyword>
<dbReference type="GO" id="GO:0006260">
    <property type="term" value="P:DNA replication"/>
    <property type="evidence" value="ECO:0007669"/>
    <property type="project" value="UniProtKB-KW"/>
</dbReference>
<evidence type="ECO:0000313" key="13">
    <source>
        <dbReference type="EMBL" id="AUM61691.1"/>
    </source>
</evidence>
<evidence type="ECO:0000256" key="4">
    <source>
        <dbReference type="ARBA" id="ARBA00022705"/>
    </source>
</evidence>
<accession>A0A2K9LSM7</accession>
<evidence type="ECO:0000259" key="12">
    <source>
        <dbReference type="PROSITE" id="PS52020"/>
    </source>
</evidence>